<dbReference type="EMBL" id="BK014855">
    <property type="protein sequence ID" value="DAD78950.1"/>
    <property type="molecule type" value="Genomic_DNA"/>
</dbReference>
<evidence type="ECO:0000313" key="1">
    <source>
        <dbReference type="EMBL" id="DAD78950.1"/>
    </source>
</evidence>
<accession>A0A8S5M9M8</accession>
<protein>
    <submittedName>
        <fullName evidence="1">Major capsid protein</fullName>
    </submittedName>
</protein>
<proteinExistence type="predicted"/>
<reference evidence="1" key="1">
    <citation type="journal article" date="2021" name="Proc. Natl. Acad. Sci. U.S.A.">
        <title>A Catalog of Tens of Thousands of Viruses from Human Metagenomes Reveals Hidden Associations with Chronic Diseases.</title>
        <authorList>
            <person name="Tisza M.J."/>
            <person name="Buck C.B."/>
        </authorList>
    </citation>
    <scope>NUCLEOTIDE SEQUENCE</scope>
    <source>
        <strain evidence="1">Ctv4j104</strain>
    </source>
</reference>
<organism evidence="1">
    <name type="scientific">Siphoviridae sp. ctv4j104</name>
    <dbReference type="NCBI Taxonomy" id="2826510"/>
    <lineage>
        <taxon>Viruses</taxon>
        <taxon>Duplodnaviria</taxon>
        <taxon>Heunggongvirae</taxon>
        <taxon>Uroviricota</taxon>
        <taxon>Caudoviricetes</taxon>
    </lineage>
</organism>
<sequence>MGMIINIDKALELRSDYNVLKEPLNKMLADQQEAWERQNPIDLLFARNTISSFQETYVSSIGFDHAFTETSDYAIGPIFNTAEGFSATYRTRTFQGSFIISQQAMEDRMYGRIKDDANAFVRRWHGDIVEYALKNLEGGFGAPGATADRVEWTGGDGTDSHLQMNSADTISGDINDPVKCSLFNKAHKTVKRGDSTPLSQANMFKTGTGDTSDIKFDGSDPLYIAKLADIVNQVIVKMENYRDDNGKRAGVIGAKTIVAPNEPHLVAALKAALSMPEMNGMPNMAYQRATLETTPYLNDIGPCADGAGFFIVDKAYNMANHGPELTERVAFTLDVTETKRPNGIVYDGRQRFDINCATWRGITYVRVKDTVAGNPKAYSKKENFEVLTPLAVGKPVAVVGTVTTKAG</sequence>
<name>A0A8S5M9M8_9CAUD</name>